<gene>
    <name evidence="2" type="ORF">HMPREF0198_0136</name>
</gene>
<evidence type="ECO:0000259" key="1">
    <source>
        <dbReference type="Pfam" id="PF13340"/>
    </source>
</evidence>
<dbReference type="Proteomes" id="UP000004870">
    <property type="component" value="Unassembled WGS sequence"/>
</dbReference>
<dbReference type="AlphaFoldDB" id="C8N6L0"/>
<reference evidence="2 3" key="1">
    <citation type="submission" date="2009-08" db="EMBL/GenBank/DDBJ databases">
        <authorList>
            <person name="Qin X."/>
            <person name="Bachman B."/>
            <person name="Battles P."/>
            <person name="Bell A."/>
            <person name="Bess C."/>
            <person name="Bickham C."/>
            <person name="Chaboub L."/>
            <person name="Chen D."/>
            <person name="Coyle M."/>
            <person name="Deiros D.R."/>
            <person name="Dinh H."/>
            <person name="Forbes L."/>
            <person name="Fowler G."/>
            <person name="Francisco L."/>
            <person name="Fu Q."/>
            <person name="Gubbala S."/>
            <person name="Hale W."/>
            <person name="Han Y."/>
            <person name="Hemphill L."/>
            <person name="Highlander S.K."/>
            <person name="Hirani K."/>
            <person name="Hogues M."/>
            <person name="Jackson L."/>
            <person name="Jakkamsetti A."/>
            <person name="Javaid M."/>
            <person name="Jiang H."/>
            <person name="Korchina V."/>
            <person name="Kovar C."/>
            <person name="Lara F."/>
            <person name="Lee S."/>
            <person name="Mata R."/>
            <person name="Mathew T."/>
            <person name="Moen C."/>
            <person name="Morales K."/>
            <person name="Munidasa M."/>
            <person name="Nazareth L."/>
            <person name="Ngo R."/>
            <person name="Nguyen L."/>
            <person name="Okwuonu G."/>
            <person name="Ongeri F."/>
            <person name="Patil S."/>
            <person name="Petrosino J."/>
            <person name="Pham C."/>
            <person name="Pham P."/>
            <person name="Pu L.-L."/>
            <person name="Puazo M."/>
            <person name="Raj R."/>
            <person name="Reid J."/>
            <person name="Rouhana J."/>
            <person name="Saada N."/>
            <person name="Shang Y."/>
            <person name="Simmons D."/>
            <person name="Thornton R."/>
            <person name="Warren J."/>
            <person name="Weissenberger G."/>
            <person name="Zhang J."/>
            <person name="Zhang L."/>
            <person name="Zhou C."/>
            <person name="Zhu D."/>
            <person name="Muzny D."/>
            <person name="Worley K."/>
            <person name="Gibbs R."/>
        </authorList>
    </citation>
    <scope>NUCLEOTIDE SEQUENCE [LARGE SCALE GENOMIC DNA]</scope>
    <source>
        <strain evidence="3">ATCC 15826 / DSM 8339 / NCTC 10426 / 6573</strain>
    </source>
</reference>
<dbReference type="PANTHER" id="PTHR46637:SF1">
    <property type="entry name" value="BLL5188 PROTEIN"/>
    <property type="match status" value="1"/>
</dbReference>
<organism evidence="2 3">
    <name type="scientific">Cardiobacterium hominis (strain ATCC 15826 / DSM 8339 / NCTC 10426 / 6573)</name>
    <dbReference type="NCBI Taxonomy" id="638300"/>
    <lineage>
        <taxon>Bacteria</taxon>
        <taxon>Pseudomonadati</taxon>
        <taxon>Pseudomonadota</taxon>
        <taxon>Gammaproteobacteria</taxon>
        <taxon>Cardiobacteriales</taxon>
        <taxon>Cardiobacteriaceae</taxon>
        <taxon>Cardiobacterium</taxon>
    </lineage>
</organism>
<evidence type="ECO:0000313" key="2">
    <source>
        <dbReference type="EMBL" id="EEV89734.1"/>
    </source>
</evidence>
<feature type="non-terminal residue" evidence="2">
    <location>
        <position position="71"/>
    </location>
</feature>
<proteinExistence type="predicted"/>
<name>C8N6L0_CARH6</name>
<dbReference type="InterPro" id="IPR025161">
    <property type="entry name" value="IS402-like_dom"/>
</dbReference>
<evidence type="ECO:0000313" key="3">
    <source>
        <dbReference type="Proteomes" id="UP000004870"/>
    </source>
</evidence>
<sequence>MLTDELWSKLLIILLELGLYDKSNLRRTIEGILYRMRTGCPWRDLPPASFGKFQAVYNCFNRWSKKGIIQE</sequence>
<protein>
    <recommendedName>
        <fullName evidence="1">Insertion element IS402-like domain-containing protein</fullName>
    </recommendedName>
</protein>
<feature type="domain" description="Insertion element IS402-like" evidence="1">
    <location>
        <begin position="2"/>
        <end position="70"/>
    </location>
</feature>
<dbReference type="PANTHER" id="PTHR46637">
    <property type="entry name" value="TIS1421-TRANSPOSASE PROTEIN A"/>
    <property type="match status" value="1"/>
</dbReference>
<dbReference type="HOGENOM" id="CLU_055261_15_7_6"/>
<dbReference type="Pfam" id="PF13340">
    <property type="entry name" value="DUF4096"/>
    <property type="match status" value="1"/>
</dbReference>
<dbReference type="EMBL" id="ACKY01000009">
    <property type="protein sequence ID" value="EEV89734.1"/>
    <property type="molecule type" value="Genomic_DNA"/>
</dbReference>
<comment type="caution">
    <text evidence="2">The sequence shown here is derived from an EMBL/GenBank/DDBJ whole genome shotgun (WGS) entry which is preliminary data.</text>
</comment>
<keyword evidence="3" id="KW-1185">Reference proteome</keyword>
<dbReference type="InterPro" id="IPR052909">
    <property type="entry name" value="Transposase_6_like"/>
</dbReference>
<accession>C8N6L0</accession>